<dbReference type="InterPro" id="IPR003593">
    <property type="entry name" value="AAA+_ATPase"/>
</dbReference>
<evidence type="ECO:0000259" key="3">
    <source>
        <dbReference type="PROSITE" id="PS50893"/>
    </source>
</evidence>
<dbReference type="InterPro" id="IPR003439">
    <property type="entry name" value="ABC_transporter-like_ATP-bd"/>
</dbReference>
<evidence type="ECO:0000313" key="4">
    <source>
        <dbReference type="EMBL" id="GEB85937.1"/>
    </source>
</evidence>
<evidence type="ECO:0000313" key="5">
    <source>
        <dbReference type="Proteomes" id="UP000317730"/>
    </source>
</evidence>
<dbReference type="GO" id="GO:0005524">
    <property type="term" value="F:ATP binding"/>
    <property type="evidence" value="ECO:0007669"/>
    <property type="project" value="UniProtKB-KW"/>
</dbReference>
<dbReference type="EMBL" id="BJMV01000008">
    <property type="protein sequence ID" value="GEB85937.1"/>
    <property type="molecule type" value="Genomic_DNA"/>
</dbReference>
<protein>
    <submittedName>
        <fullName evidence="4">ABC transporter ATP-binding protein</fullName>
    </submittedName>
</protein>
<gene>
    <name evidence="4" type="ORF">APE01nite_17340</name>
</gene>
<dbReference type="InterPro" id="IPR017871">
    <property type="entry name" value="ABC_transporter-like_CS"/>
</dbReference>
<dbReference type="Proteomes" id="UP000317730">
    <property type="component" value="Unassembled WGS sequence"/>
</dbReference>
<evidence type="ECO:0000256" key="1">
    <source>
        <dbReference type="ARBA" id="ARBA00022741"/>
    </source>
</evidence>
<keyword evidence="2 4" id="KW-0067">ATP-binding</keyword>
<name>A0A4Y3TXR9_9PROT</name>
<dbReference type="PROSITE" id="PS50893">
    <property type="entry name" value="ABC_TRANSPORTER_2"/>
    <property type="match status" value="1"/>
</dbReference>
<dbReference type="PANTHER" id="PTHR42794:SF2">
    <property type="entry name" value="ABC TRANSPORTER ATP-BINDING PROTEIN"/>
    <property type="match status" value="1"/>
</dbReference>
<dbReference type="PROSITE" id="PS00211">
    <property type="entry name" value="ABC_TRANSPORTER_1"/>
    <property type="match status" value="1"/>
</dbReference>
<reference evidence="4 5" key="1">
    <citation type="submission" date="2019-06" db="EMBL/GenBank/DDBJ databases">
        <title>Whole genome shotgun sequence of Acetobacter peroxydans NBRC 13755.</title>
        <authorList>
            <person name="Hosoyama A."/>
            <person name="Uohara A."/>
            <person name="Ohji S."/>
            <person name="Ichikawa N."/>
        </authorList>
    </citation>
    <scope>NUCLEOTIDE SEQUENCE [LARGE SCALE GENOMIC DNA]</scope>
    <source>
        <strain evidence="4 5">NBRC 13755</strain>
    </source>
</reference>
<proteinExistence type="predicted"/>
<dbReference type="Pfam" id="PF00005">
    <property type="entry name" value="ABC_tran"/>
    <property type="match status" value="1"/>
</dbReference>
<dbReference type="AlphaFoldDB" id="A0A4Y3TXR9"/>
<dbReference type="Gene3D" id="3.40.50.300">
    <property type="entry name" value="P-loop containing nucleotide triphosphate hydrolases"/>
    <property type="match status" value="1"/>
</dbReference>
<comment type="caution">
    <text evidence="4">The sequence shown here is derived from an EMBL/GenBank/DDBJ whole genome shotgun (WGS) entry which is preliminary data.</text>
</comment>
<sequence>MLHDITAGPFPPGRLCAVLGPNGSGKSTLLRAMGGLVPSRGQVLLHGQVLDGLDLRARARLCCTLPQTLPEPLRLTVLETLLAARRVAHPAQEDDVPAALGWLARVGIESLAMRPLSELSGGQRQLVGLAQALSRHPRALLLDEPLSALDPHYQYRVLALLREETARSGLVCILVLHDLNQALNWCETACVLHEGRVQAFGPPRAILTPALLHAVYRIHACVDTGAQGQDFISVQGVETLGQVPQNV</sequence>
<dbReference type="SUPFAM" id="SSF52540">
    <property type="entry name" value="P-loop containing nucleoside triphosphate hydrolases"/>
    <property type="match status" value="1"/>
</dbReference>
<keyword evidence="1" id="KW-0547">Nucleotide-binding</keyword>
<accession>A0A4Y3TXR9</accession>
<dbReference type="PANTHER" id="PTHR42794">
    <property type="entry name" value="HEMIN IMPORT ATP-BINDING PROTEIN HMUV"/>
    <property type="match status" value="1"/>
</dbReference>
<dbReference type="SMART" id="SM00382">
    <property type="entry name" value="AAA"/>
    <property type="match status" value="1"/>
</dbReference>
<organism evidence="4 5">
    <name type="scientific">Acetobacter peroxydans</name>
    <dbReference type="NCBI Taxonomy" id="104098"/>
    <lineage>
        <taxon>Bacteria</taxon>
        <taxon>Pseudomonadati</taxon>
        <taxon>Pseudomonadota</taxon>
        <taxon>Alphaproteobacteria</taxon>
        <taxon>Acetobacterales</taxon>
        <taxon>Acetobacteraceae</taxon>
        <taxon>Acetobacter</taxon>
    </lineage>
</organism>
<feature type="domain" description="ABC transporter" evidence="3">
    <location>
        <begin position="2"/>
        <end position="219"/>
    </location>
</feature>
<dbReference type="InterPro" id="IPR027417">
    <property type="entry name" value="P-loop_NTPase"/>
</dbReference>
<dbReference type="CDD" id="cd03214">
    <property type="entry name" value="ABC_Iron-Siderophores_B12_Hemin"/>
    <property type="match status" value="1"/>
</dbReference>
<dbReference type="GO" id="GO:0016887">
    <property type="term" value="F:ATP hydrolysis activity"/>
    <property type="evidence" value="ECO:0007669"/>
    <property type="project" value="InterPro"/>
</dbReference>
<keyword evidence="5" id="KW-1185">Reference proteome</keyword>
<evidence type="ECO:0000256" key="2">
    <source>
        <dbReference type="ARBA" id="ARBA00022840"/>
    </source>
</evidence>